<feature type="compositionally biased region" description="Low complexity" evidence="1">
    <location>
        <begin position="870"/>
        <end position="886"/>
    </location>
</feature>
<dbReference type="AlphaFoldDB" id="A0A9P4P831"/>
<dbReference type="InterPro" id="IPR050302">
    <property type="entry name" value="Rab_GAP_TBC_domain"/>
</dbReference>
<organism evidence="3 4">
    <name type="scientific">Karstenula rhodostoma CBS 690.94</name>
    <dbReference type="NCBI Taxonomy" id="1392251"/>
    <lineage>
        <taxon>Eukaryota</taxon>
        <taxon>Fungi</taxon>
        <taxon>Dikarya</taxon>
        <taxon>Ascomycota</taxon>
        <taxon>Pezizomycotina</taxon>
        <taxon>Dothideomycetes</taxon>
        <taxon>Pleosporomycetidae</taxon>
        <taxon>Pleosporales</taxon>
        <taxon>Massarineae</taxon>
        <taxon>Didymosphaeriaceae</taxon>
        <taxon>Karstenula</taxon>
    </lineage>
</organism>
<dbReference type="PANTHER" id="PTHR47219:SF20">
    <property type="entry name" value="TBC1 DOMAIN FAMILY MEMBER 2B"/>
    <property type="match status" value="1"/>
</dbReference>
<dbReference type="InterPro" id="IPR011992">
    <property type="entry name" value="EF-hand-dom_pair"/>
</dbReference>
<dbReference type="Gene3D" id="1.10.238.10">
    <property type="entry name" value="EF-hand"/>
    <property type="match status" value="1"/>
</dbReference>
<dbReference type="PANTHER" id="PTHR47219">
    <property type="entry name" value="RAB GTPASE-ACTIVATING PROTEIN 1-LIKE"/>
    <property type="match status" value="1"/>
</dbReference>
<dbReference type="PROSITE" id="PS50086">
    <property type="entry name" value="TBC_RABGAP"/>
    <property type="match status" value="1"/>
</dbReference>
<reference evidence="3" key="1">
    <citation type="journal article" date="2020" name="Stud. Mycol.">
        <title>101 Dothideomycetes genomes: a test case for predicting lifestyles and emergence of pathogens.</title>
        <authorList>
            <person name="Haridas S."/>
            <person name="Albert R."/>
            <person name="Binder M."/>
            <person name="Bloem J."/>
            <person name="Labutti K."/>
            <person name="Salamov A."/>
            <person name="Andreopoulos B."/>
            <person name="Baker S."/>
            <person name="Barry K."/>
            <person name="Bills G."/>
            <person name="Bluhm B."/>
            <person name="Cannon C."/>
            <person name="Castanera R."/>
            <person name="Culley D."/>
            <person name="Daum C."/>
            <person name="Ezra D."/>
            <person name="Gonzalez J."/>
            <person name="Henrissat B."/>
            <person name="Kuo A."/>
            <person name="Liang C."/>
            <person name="Lipzen A."/>
            <person name="Lutzoni F."/>
            <person name="Magnuson J."/>
            <person name="Mondo S."/>
            <person name="Nolan M."/>
            <person name="Ohm R."/>
            <person name="Pangilinan J."/>
            <person name="Park H.-J."/>
            <person name="Ramirez L."/>
            <person name="Alfaro M."/>
            <person name="Sun H."/>
            <person name="Tritt A."/>
            <person name="Yoshinaga Y."/>
            <person name="Zwiers L.-H."/>
            <person name="Turgeon B."/>
            <person name="Goodwin S."/>
            <person name="Spatafora J."/>
            <person name="Crous P."/>
            <person name="Grigoriev I."/>
        </authorList>
    </citation>
    <scope>NUCLEOTIDE SEQUENCE</scope>
    <source>
        <strain evidence="3">CBS 690.94</strain>
    </source>
</reference>
<feature type="domain" description="Rab-GAP TBC" evidence="2">
    <location>
        <begin position="292"/>
        <end position="480"/>
    </location>
</feature>
<sequence>MFNISSLVQKAQQFIEPTLNIATGPATTSDRRPSKANLFRHQFRLPDSQNPLQEITAELTLSPHHSTRGFGDASPEKERSQGNHYVGKLHLSEQYLCFSTQGSSFLNTASLSSSSSYTGQTHGAGPAGNGFTLPLCAIRRVERLHSQSYMFALAITTWNGSPDPKGKAPSGQKLTIQLAGSRQACERFCDGLKKGLREGVKEVENLRTVVRDAYSEYLLLTDGDDKKAAGEEDKPEREHPDTGLGLIFRYPGNARKLRDATKIRLWKEYLRENGRSATLIRQPTFHKLIRVGLPNRLRGEIWELASGAWFLRLQNPRLYTETLAKYSGRESLAIDEIEKDLNRSLPEYPGFQSEEGIGRLRRVLTAYSWTNEEVGYCQAMNIVVAALLIYMSERQAFFLLSILCDRLLPGYYSQTMYGTLLDQRVFESLVEKTMPILWDHLVKSDVQLSVVSLPWFLSLYINSMPLIFAFRVLDVFFLEGPKVLFQIGLAILRINGEELLDATDDGTFISVLKSYFARLDESAHPKSENPKLRAVTKFQELMVVAFKEFAGITQNTISEQRGKHKDAVLGNIESFTKRTSIRNLGPESKKLSVNDLGFLYDKFYAVLYDRQQRAEIMQEEAERKARNKAAEIVTGFSSSSIEKGRVAVGLSPTQMDYDAFREFLAGLTKWAITDSPSSPHETNGTQSPHSYFGGSLRTKPPISPWGSGPEPTDHDFMRRLFRRWDVDMTDSLSLQNVVAGFAAVKGSKDIMSNISYFFELYDDDGDGRVDREGILRISEALLFLSRRGFDGSVSPSTSTSDVRSVHSHDRGTRDEQFLSSVSAFIRRCFEYADPDHPSNQGNKAVDEARDDLDSFAIGDNDEDDLIDLGTEPNTPTTAEPASSTSPLQERQPSSPTASNTDASGGDLSGKTDKATAANAALDPNKPLYITLPTFRMVILADENLERFFEVGFSASFRLADAPQASQHSGSNLTTFSNVGQQVAAASSGMSGVVGGAGAGVVPPGKGLRGMLDNIVSDGMRVAAEVRRRMDEASQEMDKEAKHGRDDEEEEEEAEIGQGKDADLLEGAETAGVDTSKGTAPELLTPDGGTGTDALKPTKDRRGSDASRKTMFER</sequence>
<dbReference type="Gene3D" id="1.10.8.270">
    <property type="entry name" value="putative rabgap domain of human tbc1 domain family member 14 like domains"/>
    <property type="match status" value="1"/>
</dbReference>
<evidence type="ECO:0000313" key="4">
    <source>
        <dbReference type="Proteomes" id="UP000799764"/>
    </source>
</evidence>
<feature type="region of interest" description="Disordered" evidence="1">
    <location>
        <begin position="790"/>
        <end position="812"/>
    </location>
</feature>
<dbReference type="Gene3D" id="1.10.472.80">
    <property type="entry name" value="Ypt/Rab-GAP domain of gyp1p, domain 3"/>
    <property type="match status" value="1"/>
</dbReference>
<dbReference type="OrthoDB" id="17687at2759"/>
<feature type="compositionally biased region" description="Polar residues" evidence="1">
    <location>
        <begin position="793"/>
        <end position="802"/>
    </location>
</feature>
<feature type="compositionally biased region" description="Basic and acidic residues" evidence="1">
    <location>
        <begin position="803"/>
        <end position="812"/>
    </location>
</feature>
<feature type="region of interest" description="Disordered" evidence="1">
    <location>
        <begin position="854"/>
        <end position="911"/>
    </location>
</feature>
<feature type="compositionally biased region" description="Basic and acidic residues" evidence="1">
    <location>
        <begin position="1027"/>
        <end position="1045"/>
    </location>
</feature>
<feature type="compositionally biased region" description="Polar residues" evidence="1">
    <location>
        <begin position="887"/>
        <end position="902"/>
    </location>
</feature>
<name>A0A9P4P831_9PLEO</name>
<dbReference type="EMBL" id="MU001510">
    <property type="protein sequence ID" value="KAF2439037.1"/>
    <property type="molecule type" value="Genomic_DNA"/>
</dbReference>
<dbReference type="SUPFAM" id="SSF47473">
    <property type="entry name" value="EF-hand"/>
    <property type="match status" value="1"/>
</dbReference>
<dbReference type="FunFam" id="1.10.8.270:FF:000015">
    <property type="entry name" value="GTPase activating protein (Gyp2)"/>
    <property type="match status" value="1"/>
</dbReference>
<proteinExistence type="predicted"/>
<dbReference type="GO" id="GO:0005096">
    <property type="term" value="F:GTPase activator activity"/>
    <property type="evidence" value="ECO:0007669"/>
    <property type="project" value="TreeGrafter"/>
</dbReference>
<dbReference type="SMART" id="SM00164">
    <property type="entry name" value="TBC"/>
    <property type="match status" value="1"/>
</dbReference>
<dbReference type="Proteomes" id="UP000799764">
    <property type="component" value="Unassembled WGS sequence"/>
</dbReference>
<evidence type="ECO:0000313" key="3">
    <source>
        <dbReference type="EMBL" id="KAF2439037.1"/>
    </source>
</evidence>
<dbReference type="InterPro" id="IPR000195">
    <property type="entry name" value="Rab-GAP-TBC_dom"/>
</dbReference>
<accession>A0A9P4P831</accession>
<gene>
    <name evidence="3" type="ORF">P171DRAFT_436396</name>
</gene>
<protein>
    <submittedName>
        <fullName evidence="3">TBC-domain-containing protein</fullName>
    </submittedName>
</protein>
<dbReference type="GO" id="GO:0031267">
    <property type="term" value="F:small GTPase binding"/>
    <property type="evidence" value="ECO:0007669"/>
    <property type="project" value="TreeGrafter"/>
</dbReference>
<dbReference type="SUPFAM" id="SSF47923">
    <property type="entry name" value="Ypt/Rab-GAP domain of gyp1p"/>
    <property type="match status" value="2"/>
</dbReference>
<feature type="region of interest" description="Disordered" evidence="1">
    <location>
        <begin position="1027"/>
        <end position="1113"/>
    </location>
</feature>
<evidence type="ECO:0000256" key="1">
    <source>
        <dbReference type="SAM" id="MobiDB-lite"/>
    </source>
</evidence>
<comment type="caution">
    <text evidence="3">The sequence shown here is derived from an EMBL/GenBank/DDBJ whole genome shotgun (WGS) entry which is preliminary data.</text>
</comment>
<dbReference type="Pfam" id="PF00566">
    <property type="entry name" value="RabGAP-TBC"/>
    <property type="match status" value="1"/>
</dbReference>
<evidence type="ECO:0000259" key="2">
    <source>
        <dbReference type="PROSITE" id="PS50086"/>
    </source>
</evidence>
<dbReference type="InterPro" id="IPR035969">
    <property type="entry name" value="Rab-GAP_TBC_sf"/>
</dbReference>
<dbReference type="FunFam" id="1.10.472.80:FF:000021">
    <property type="entry name" value="GTPase activating protein (Gyp2)"/>
    <property type="match status" value="1"/>
</dbReference>
<keyword evidence="4" id="KW-1185">Reference proteome</keyword>
<feature type="compositionally biased region" description="Basic and acidic residues" evidence="1">
    <location>
        <begin position="1095"/>
        <end position="1113"/>
    </location>
</feature>